<keyword evidence="5 6" id="KW-0949">S-adenosyl-L-methionine</keyword>
<dbReference type="PANTHER" id="PTHR31760:SF0">
    <property type="entry name" value="S-ADENOSYL-L-METHIONINE-DEPENDENT METHYLTRANSFERASES SUPERFAMILY PROTEIN"/>
    <property type="match status" value="1"/>
</dbReference>
<feature type="binding site" evidence="6">
    <location>
        <begin position="168"/>
        <end position="169"/>
    </location>
    <ligand>
        <name>S-adenosyl-L-methionine</name>
        <dbReference type="ChEBI" id="CHEBI:59789"/>
    </ligand>
</feature>
<evidence type="ECO:0000313" key="8">
    <source>
        <dbReference type="EMBL" id="SDQ39279.1"/>
    </source>
</evidence>
<dbReference type="InterPro" id="IPR003682">
    <property type="entry name" value="rRNA_ssu_MeTfrase_G"/>
</dbReference>
<proteinExistence type="inferred from homology"/>
<dbReference type="Gene3D" id="3.40.50.150">
    <property type="entry name" value="Vaccinia Virus protein VP39"/>
    <property type="match status" value="1"/>
</dbReference>
<comment type="caution">
    <text evidence="6">Lacks conserved residue(s) required for the propagation of feature annotation.</text>
</comment>
<keyword evidence="9" id="KW-1185">Reference proteome</keyword>
<organism evidence="8 9">
    <name type="scientific">Tsukamurella pulmonis</name>
    <dbReference type="NCBI Taxonomy" id="47312"/>
    <lineage>
        <taxon>Bacteria</taxon>
        <taxon>Bacillati</taxon>
        <taxon>Actinomycetota</taxon>
        <taxon>Actinomycetes</taxon>
        <taxon>Mycobacteriales</taxon>
        <taxon>Tsukamurellaceae</taxon>
        <taxon>Tsukamurella</taxon>
    </lineage>
</organism>
<feature type="binding site" evidence="6">
    <location>
        <position position="123"/>
    </location>
    <ligand>
        <name>S-adenosyl-L-methionine</name>
        <dbReference type="ChEBI" id="CHEBI:59789"/>
    </ligand>
</feature>
<dbReference type="EC" id="2.1.1.-" evidence="6"/>
<protein>
    <recommendedName>
        <fullName evidence="6">Ribosomal RNA small subunit methyltransferase G</fullName>
        <ecNumber evidence="6">2.1.1.-</ecNumber>
    </recommendedName>
    <alternativeName>
        <fullName evidence="6">16S rRNA 7-methylguanosine methyltransferase</fullName>
        <shortName evidence="6">16S rRNA m7G methyltransferase</shortName>
    </alternativeName>
</protein>
<comment type="similarity">
    <text evidence="6">Belongs to the methyltransferase superfamily. RNA methyltransferase RsmG family.</text>
</comment>
<dbReference type="EMBL" id="FNLF01000002">
    <property type="protein sequence ID" value="SDQ39279.1"/>
    <property type="molecule type" value="Genomic_DNA"/>
</dbReference>
<evidence type="ECO:0000313" key="9">
    <source>
        <dbReference type="Proteomes" id="UP000183053"/>
    </source>
</evidence>
<dbReference type="STRING" id="47312.SAMN04489765_0233"/>
<keyword evidence="2 6" id="KW-0698">rRNA processing</keyword>
<dbReference type="CDD" id="cd02440">
    <property type="entry name" value="AdoMet_MTases"/>
    <property type="match status" value="1"/>
</dbReference>
<feature type="binding site" evidence="6">
    <location>
        <position position="118"/>
    </location>
    <ligand>
        <name>S-adenosyl-L-methionine</name>
        <dbReference type="ChEBI" id="CHEBI:59789"/>
    </ligand>
</feature>
<dbReference type="Pfam" id="PF02527">
    <property type="entry name" value="GidB"/>
    <property type="match status" value="1"/>
</dbReference>
<reference evidence="9" key="1">
    <citation type="submission" date="2016-10" db="EMBL/GenBank/DDBJ databases">
        <authorList>
            <person name="Varghese N."/>
            <person name="Submissions S."/>
        </authorList>
    </citation>
    <scope>NUCLEOTIDE SEQUENCE [LARGE SCALE GENOMIC DNA]</scope>
    <source>
        <strain evidence="9">DSM 44142</strain>
    </source>
</reference>
<evidence type="ECO:0000256" key="2">
    <source>
        <dbReference type="ARBA" id="ARBA00022552"/>
    </source>
</evidence>
<feature type="region of interest" description="Disordered" evidence="7">
    <location>
        <begin position="33"/>
        <end position="55"/>
    </location>
</feature>
<dbReference type="PANTHER" id="PTHR31760">
    <property type="entry name" value="S-ADENOSYL-L-METHIONINE-DEPENDENT METHYLTRANSFERASES SUPERFAMILY PROTEIN"/>
    <property type="match status" value="1"/>
</dbReference>
<dbReference type="Proteomes" id="UP000183053">
    <property type="component" value="Unassembled WGS sequence"/>
</dbReference>
<dbReference type="NCBIfam" id="TIGR00138">
    <property type="entry name" value="rsmG_gidB"/>
    <property type="match status" value="1"/>
</dbReference>
<keyword evidence="4 6" id="KW-0808">Transferase</keyword>
<name>A0A1H1AHY4_9ACTN</name>
<sequence>MGPGPCAWGPSSFPGVVPDWMRAVWQERFHVEQRDEAGTPADSGTTAEALPPTPPVAREVFGDRLELAEEYARVLATDGVVRGLIGPREVPRLWERHVLNCAVLGELLDSGETLVDIGSGAGLPGVPVAIARPDVEVVLVEPLLRRAVFLEEFCGPRLPNVRVVRGRAEERSVVEAVGGADAVTSRAVSGFPKLAPWSAPLLRDGGRLLALKGSRAAEEIEEHGAILTKAGLRDPEVVLCGVGVVDPATTVVRAVRRAPAPKKRTKARRSY</sequence>
<dbReference type="HAMAP" id="MF_00074">
    <property type="entry name" value="16SrRNA_methyltr_G"/>
    <property type="match status" value="1"/>
</dbReference>
<evidence type="ECO:0000256" key="7">
    <source>
        <dbReference type="SAM" id="MobiDB-lite"/>
    </source>
</evidence>
<dbReference type="GO" id="GO:0005829">
    <property type="term" value="C:cytosol"/>
    <property type="evidence" value="ECO:0007669"/>
    <property type="project" value="TreeGrafter"/>
</dbReference>
<keyword evidence="1 6" id="KW-0963">Cytoplasm</keyword>
<accession>A0A1H1AHY4</accession>
<evidence type="ECO:0000256" key="5">
    <source>
        <dbReference type="ARBA" id="ARBA00022691"/>
    </source>
</evidence>
<comment type="subcellular location">
    <subcellularLocation>
        <location evidence="6">Cytoplasm</location>
    </subcellularLocation>
</comment>
<dbReference type="SUPFAM" id="SSF53335">
    <property type="entry name" value="S-adenosyl-L-methionine-dependent methyltransferases"/>
    <property type="match status" value="1"/>
</dbReference>
<gene>
    <name evidence="6" type="primary">rsmG</name>
    <name evidence="8" type="ORF">SAMN04489765_0233</name>
</gene>
<evidence type="ECO:0000256" key="4">
    <source>
        <dbReference type="ARBA" id="ARBA00022679"/>
    </source>
</evidence>
<dbReference type="AlphaFoldDB" id="A0A1H1AHY4"/>
<dbReference type="InterPro" id="IPR029063">
    <property type="entry name" value="SAM-dependent_MTases_sf"/>
</dbReference>
<evidence type="ECO:0000256" key="3">
    <source>
        <dbReference type="ARBA" id="ARBA00022603"/>
    </source>
</evidence>
<evidence type="ECO:0000256" key="6">
    <source>
        <dbReference type="HAMAP-Rule" id="MF_00074"/>
    </source>
</evidence>
<feature type="binding site" evidence="6">
    <location>
        <position position="186"/>
    </location>
    <ligand>
        <name>S-adenosyl-L-methionine</name>
        <dbReference type="ChEBI" id="CHEBI:59789"/>
    </ligand>
</feature>
<dbReference type="GO" id="GO:0070043">
    <property type="term" value="F:rRNA (guanine-N7-)-methyltransferase activity"/>
    <property type="evidence" value="ECO:0007669"/>
    <property type="project" value="UniProtKB-UniRule"/>
</dbReference>
<keyword evidence="3 6" id="KW-0489">Methyltransferase</keyword>
<evidence type="ECO:0000256" key="1">
    <source>
        <dbReference type="ARBA" id="ARBA00022490"/>
    </source>
</evidence>
<comment type="function">
    <text evidence="6">Specifically methylates the N7 position of a guanine in 16S rRNA.</text>
</comment>